<organism evidence="1 2">
    <name type="scientific">Tanacetum coccineum</name>
    <dbReference type="NCBI Taxonomy" id="301880"/>
    <lineage>
        <taxon>Eukaryota</taxon>
        <taxon>Viridiplantae</taxon>
        <taxon>Streptophyta</taxon>
        <taxon>Embryophyta</taxon>
        <taxon>Tracheophyta</taxon>
        <taxon>Spermatophyta</taxon>
        <taxon>Magnoliopsida</taxon>
        <taxon>eudicotyledons</taxon>
        <taxon>Gunneridae</taxon>
        <taxon>Pentapetalae</taxon>
        <taxon>asterids</taxon>
        <taxon>campanulids</taxon>
        <taxon>Asterales</taxon>
        <taxon>Asteraceae</taxon>
        <taxon>Asteroideae</taxon>
        <taxon>Anthemideae</taxon>
        <taxon>Anthemidinae</taxon>
        <taxon>Tanacetum</taxon>
    </lineage>
</organism>
<reference evidence="1" key="2">
    <citation type="submission" date="2022-01" db="EMBL/GenBank/DDBJ databases">
        <authorList>
            <person name="Yamashiro T."/>
            <person name="Shiraishi A."/>
            <person name="Satake H."/>
            <person name="Nakayama K."/>
        </authorList>
    </citation>
    <scope>NUCLEOTIDE SEQUENCE</scope>
</reference>
<evidence type="ECO:0000313" key="1">
    <source>
        <dbReference type="EMBL" id="GJT58960.1"/>
    </source>
</evidence>
<dbReference type="Gene3D" id="2.40.70.10">
    <property type="entry name" value="Acid Proteases"/>
    <property type="match status" value="1"/>
</dbReference>
<proteinExistence type="predicted"/>
<keyword evidence="2" id="KW-1185">Reference proteome</keyword>
<evidence type="ECO:0000313" key="2">
    <source>
        <dbReference type="Proteomes" id="UP001151760"/>
    </source>
</evidence>
<dbReference type="PANTHER" id="PTHR33067:SF35">
    <property type="entry name" value="ASPARTIC PEPTIDASE DDI1-TYPE DOMAIN-CONTAINING PROTEIN"/>
    <property type="match status" value="1"/>
</dbReference>
<protein>
    <submittedName>
        <fullName evidence="1">Phospholipase-like protein</fullName>
    </submittedName>
</protein>
<dbReference type="SUPFAM" id="SSF50630">
    <property type="entry name" value="Acid proteases"/>
    <property type="match status" value="1"/>
</dbReference>
<dbReference type="InterPro" id="IPR021109">
    <property type="entry name" value="Peptidase_aspartic_dom_sf"/>
</dbReference>
<name>A0ABQ5F6M8_9ASTR</name>
<gene>
    <name evidence="1" type="ORF">Tco_1002493</name>
</gene>
<sequence>MTIAEYMEYEARMKRQNVHPTKCEDMDFNCLCSKSVAMEYPYYSDNAKIDLYYALPPCFQPTQTHTNYGHEYTYKDFGEDMGSIEECELEQTDRTVNEWFKTEIEKYRRMQQKKNQECAKTKALIQKAFARTNKLQGVSFVADDDVLEGDIPSKFLPCQLPPKELNPGSFTLSCTIGSLNLYAMADLGASVNVMPKSMLEHLKLTNLKETDMLVEMDDMTRKAPLGIVENILVKINKFLFPSDFVTIDMLGKPSETMILGRPFLATIHAQIDVFNREILLGIGEDRVLFDMDGGMYHSKIHVEKVYTANSIQEEESFNLLEIGDDLFSYESPTCLLFEQCTRFCDDERIDTIDSSDNIGYNVIYGKREHGMLEQWMCFRDNERQSVGGNRMIFADFLKVRYGNKNIDDTPRKRRYYKWVAQNSEFGDNDISHETTMYDNPCKYRHEYPRTYFPHKDKGMPKPWDPLFNEGYTKNKTPRDQESTSRNLTPKEITDQFHQEDQILNIKTYFSDFPQLQPSKLQPRDYSYEEWLRIKLGHTNVSKSVRNPVLNKWVLDSFDVEIDYGKTRDDPYSRMFDEYKKVFDKEIEQLANEYDLRIGKKGYALDDVWERCKKLHGITLYPWHDKGFKEEER</sequence>
<dbReference type="CDD" id="cd00303">
    <property type="entry name" value="retropepsin_like"/>
    <property type="match status" value="1"/>
</dbReference>
<dbReference type="EMBL" id="BQNB010017066">
    <property type="protein sequence ID" value="GJT58960.1"/>
    <property type="molecule type" value="Genomic_DNA"/>
</dbReference>
<comment type="caution">
    <text evidence="1">The sequence shown here is derived from an EMBL/GenBank/DDBJ whole genome shotgun (WGS) entry which is preliminary data.</text>
</comment>
<accession>A0ABQ5F6M8</accession>
<dbReference type="PANTHER" id="PTHR33067">
    <property type="entry name" value="RNA-DIRECTED DNA POLYMERASE-RELATED"/>
    <property type="match status" value="1"/>
</dbReference>
<dbReference type="Proteomes" id="UP001151760">
    <property type="component" value="Unassembled WGS sequence"/>
</dbReference>
<reference evidence="1" key="1">
    <citation type="journal article" date="2022" name="Int. J. Mol. Sci.">
        <title>Draft Genome of Tanacetum Coccineum: Genomic Comparison of Closely Related Tanacetum-Family Plants.</title>
        <authorList>
            <person name="Yamashiro T."/>
            <person name="Shiraishi A."/>
            <person name="Nakayama K."/>
            <person name="Satake H."/>
        </authorList>
    </citation>
    <scope>NUCLEOTIDE SEQUENCE</scope>
</reference>